<keyword evidence="13" id="KW-1185">Reference proteome</keyword>
<dbReference type="PROSITE" id="PS52015">
    <property type="entry name" value="TONB_CTD"/>
    <property type="match status" value="1"/>
</dbReference>
<keyword evidence="7" id="KW-0653">Protein transport</keyword>
<feature type="region of interest" description="Disordered" evidence="10">
    <location>
        <begin position="81"/>
        <end position="149"/>
    </location>
</feature>
<evidence type="ECO:0000256" key="3">
    <source>
        <dbReference type="ARBA" id="ARBA00022448"/>
    </source>
</evidence>
<dbReference type="Proteomes" id="UP001254848">
    <property type="component" value="Unassembled WGS sequence"/>
</dbReference>
<dbReference type="Gene3D" id="3.30.1150.10">
    <property type="match status" value="1"/>
</dbReference>
<evidence type="ECO:0000313" key="12">
    <source>
        <dbReference type="EMBL" id="MDT8903499.1"/>
    </source>
</evidence>
<keyword evidence="8" id="KW-1133">Transmembrane helix</keyword>
<keyword evidence="3" id="KW-0813">Transport</keyword>
<accession>A0ABU3P394</accession>
<dbReference type="InterPro" id="IPR051045">
    <property type="entry name" value="TonB-dependent_transducer"/>
</dbReference>
<dbReference type="PANTHER" id="PTHR33446">
    <property type="entry name" value="PROTEIN TONB-RELATED"/>
    <property type="match status" value="1"/>
</dbReference>
<comment type="similarity">
    <text evidence="2">Belongs to the TonB family.</text>
</comment>
<dbReference type="InterPro" id="IPR003538">
    <property type="entry name" value="TonB"/>
</dbReference>
<evidence type="ECO:0000256" key="4">
    <source>
        <dbReference type="ARBA" id="ARBA00022475"/>
    </source>
</evidence>
<dbReference type="Pfam" id="PF03544">
    <property type="entry name" value="TonB_C"/>
    <property type="match status" value="1"/>
</dbReference>
<comment type="caution">
    <text evidence="12">The sequence shown here is derived from an EMBL/GenBank/DDBJ whole genome shotgun (WGS) entry which is preliminary data.</text>
</comment>
<evidence type="ECO:0000259" key="11">
    <source>
        <dbReference type="PROSITE" id="PS52015"/>
    </source>
</evidence>
<evidence type="ECO:0000313" key="13">
    <source>
        <dbReference type="Proteomes" id="UP001254848"/>
    </source>
</evidence>
<comment type="subcellular location">
    <subcellularLocation>
        <location evidence="1">Cell inner membrane</location>
        <topology evidence="1">Single-pass membrane protein</topology>
        <orientation evidence="1">Periplasmic side</orientation>
    </subcellularLocation>
</comment>
<feature type="region of interest" description="Disordered" evidence="10">
    <location>
        <begin position="51"/>
        <end position="70"/>
    </location>
</feature>
<feature type="compositionally biased region" description="Basic and acidic residues" evidence="10">
    <location>
        <begin position="81"/>
        <end position="92"/>
    </location>
</feature>
<name>A0ABU3P394_9FIRM</name>
<organism evidence="12 13">
    <name type="scientific">Anaeroselena agilis</name>
    <dbReference type="NCBI Taxonomy" id="3063788"/>
    <lineage>
        <taxon>Bacteria</taxon>
        <taxon>Bacillati</taxon>
        <taxon>Bacillota</taxon>
        <taxon>Negativicutes</taxon>
        <taxon>Acetonemataceae</taxon>
        <taxon>Anaeroselena</taxon>
    </lineage>
</organism>
<evidence type="ECO:0000256" key="10">
    <source>
        <dbReference type="SAM" id="MobiDB-lite"/>
    </source>
</evidence>
<protein>
    <submittedName>
        <fullName evidence="12">Energy transducer TonB</fullName>
    </submittedName>
</protein>
<evidence type="ECO:0000256" key="2">
    <source>
        <dbReference type="ARBA" id="ARBA00006555"/>
    </source>
</evidence>
<evidence type="ECO:0000256" key="9">
    <source>
        <dbReference type="ARBA" id="ARBA00023136"/>
    </source>
</evidence>
<feature type="domain" description="TonB C-terminal" evidence="11">
    <location>
        <begin position="128"/>
        <end position="220"/>
    </location>
</feature>
<dbReference type="PRINTS" id="PR01374">
    <property type="entry name" value="TONBPROTEIN"/>
</dbReference>
<dbReference type="InterPro" id="IPR037682">
    <property type="entry name" value="TonB_C"/>
</dbReference>
<dbReference type="SUPFAM" id="SSF74653">
    <property type="entry name" value="TolA/TonB C-terminal domain"/>
    <property type="match status" value="1"/>
</dbReference>
<sequence length="220" mass="23561">MVRQTVWRKALLLSCLIHLLLFGMVGFWSGKLLFNPQAPQTIELELIDVPTTGDKPERKPSPPAAENPQAAKVVIRQVAKSPEHTVDPKAVADDVFPSQPGMSAAGSGEKNKSAGSAAPGAIGRQAAKGVTGPRVLSRVEPRYPEEARQSGVEGSVVVKAEILETGHPGEVSIVSSSGSKLLDDAAVQAVREWRFIPAHETDSRQAIRCFSKIAVVFKLR</sequence>
<evidence type="ECO:0000256" key="5">
    <source>
        <dbReference type="ARBA" id="ARBA00022519"/>
    </source>
</evidence>
<evidence type="ECO:0000256" key="8">
    <source>
        <dbReference type="ARBA" id="ARBA00022989"/>
    </source>
</evidence>
<dbReference type="InterPro" id="IPR006260">
    <property type="entry name" value="TonB/TolA_C"/>
</dbReference>
<evidence type="ECO:0000256" key="6">
    <source>
        <dbReference type="ARBA" id="ARBA00022692"/>
    </source>
</evidence>
<gene>
    <name evidence="12" type="ORF">Q4T40_19910</name>
</gene>
<proteinExistence type="inferred from homology"/>
<dbReference type="RefSeq" id="WP_413781955.1">
    <property type="nucleotide sequence ID" value="NZ_JAUOZS010000001.1"/>
</dbReference>
<feature type="compositionally biased region" description="Basic and acidic residues" evidence="10">
    <location>
        <begin position="137"/>
        <end position="148"/>
    </location>
</feature>
<keyword evidence="5" id="KW-0997">Cell inner membrane</keyword>
<reference evidence="12 13" key="1">
    <citation type="submission" date="2023-07" db="EMBL/GenBank/DDBJ databases">
        <title>The novel representative of Negativicutes class, Anaeroselena agilis gen. nov. sp. nov.</title>
        <authorList>
            <person name="Prokofeva M.I."/>
            <person name="Elcheninov A.G."/>
            <person name="Klyukina A."/>
            <person name="Kublanov I.V."/>
            <person name="Frolov E.N."/>
            <person name="Podosokorskaya O.A."/>
        </authorList>
    </citation>
    <scope>NUCLEOTIDE SEQUENCE [LARGE SCALE GENOMIC DNA]</scope>
    <source>
        <strain evidence="12 13">4137-cl</strain>
    </source>
</reference>
<keyword evidence="9" id="KW-0472">Membrane</keyword>
<keyword evidence="4" id="KW-1003">Cell membrane</keyword>
<dbReference type="NCBIfam" id="TIGR01352">
    <property type="entry name" value="tonB_Cterm"/>
    <property type="match status" value="1"/>
</dbReference>
<keyword evidence="6" id="KW-0812">Transmembrane</keyword>
<dbReference type="EMBL" id="JAUOZS010000001">
    <property type="protein sequence ID" value="MDT8903499.1"/>
    <property type="molecule type" value="Genomic_DNA"/>
</dbReference>
<evidence type="ECO:0000256" key="1">
    <source>
        <dbReference type="ARBA" id="ARBA00004383"/>
    </source>
</evidence>
<evidence type="ECO:0000256" key="7">
    <source>
        <dbReference type="ARBA" id="ARBA00022927"/>
    </source>
</evidence>